<protein>
    <submittedName>
        <fullName evidence="2">Uncharacterized conserved protein</fullName>
    </submittedName>
</protein>
<reference evidence="2 3" key="1">
    <citation type="submission" date="2016-10" db="EMBL/GenBank/DDBJ databases">
        <authorList>
            <person name="de Groot N.N."/>
        </authorList>
    </citation>
    <scope>NUCLEOTIDE SEQUENCE [LARGE SCALE GENOMIC DNA]</scope>
    <source>
        <strain evidence="2 3">DSM 19547</strain>
    </source>
</reference>
<name>A0A1I5X5U2_9RHOB</name>
<keyword evidence="3" id="KW-1185">Reference proteome</keyword>
<dbReference type="Proteomes" id="UP000199356">
    <property type="component" value="Unassembled WGS sequence"/>
</dbReference>
<dbReference type="InterPro" id="IPR007332">
    <property type="entry name" value="DUF411"/>
</dbReference>
<evidence type="ECO:0000256" key="1">
    <source>
        <dbReference type="SAM" id="SignalP"/>
    </source>
</evidence>
<evidence type="ECO:0000313" key="2">
    <source>
        <dbReference type="EMBL" id="SFQ27365.1"/>
    </source>
</evidence>
<proteinExistence type="predicted"/>
<dbReference type="AlphaFoldDB" id="A0A1I5X5U2"/>
<organism evidence="2 3">
    <name type="scientific">Tranquillimonas alkanivorans</name>
    <dbReference type="NCBI Taxonomy" id="441119"/>
    <lineage>
        <taxon>Bacteria</taxon>
        <taxon>Pseudomonadati</taxon>
        <taxon>Pseudomonadota</taxon>
        <taxon>Alphaproteobacteria</taxon>
        <taxon>Rhodobacterales</taxon>
        <taxon>Roseobacteraceae</taxon>
        <taxon>Tranquillimonas</taxon>
    </lineage>
</organism>
<sequence length="169" mass="17199">MKFPRRVTANAVRRPMVAAVALGALAVSFAATPDATHAAGSRGDGAVLSVQKTPTCGCCGAWAALASGHGYRVEVEDVADYEQMKAEAAVPEDLWSCHTATIAGYVVEGHVPFDALEKLLEERPDIDGISVPGMPAGSPGMGSDPAASFDVIAYGGAAGDGAIFHSVGN</sequence>
<feature type="chain" id="PRO_5011476544" evidence="1">
    <location>
        <begin position="31"/>
        <end position="169"/>
    </location>
</feature>
<gene>
    <name evidence="2" type="ORF">SAMN04488047_1901</name>
</gene>
<dbReference type="EMBL" id="FOXA01000090">
    <property type="protein sequence ID" value="SFQ27365.1"/>
    <property type="molecule type" value="Genomic_DNA"/>
</dbReference>
<keyword evidence="1" id="KW-0732">Signal</keyword>
<dbReference type="RefSeq" id="WP_245759383.1">
    <property type="nucleotide sequence ID" value="NZ_FOXA01000090.1"/>
</dbReference>
<accession>A0A1I5X5U2</accession>
<evidence type="ECO:0000313" key="3">
    <source>
        <dbReference type="Proteomes" id="UP000199356"/>
    </source>
</evidence>
<dbReference type="Pfam" id="PF04214">
    <property type="entry name" value="DUF411"/>
    <property type="match status" value="1"/>
</dbReference>
<feature type="signal peptide" evidence="1">
    <location>
        <begin position="1"/>
        <end position="30"/>
    </location>
</feature>